<dbReference type="SUPFAM" id="SSF51735">
    <property type="entry name" value="NAD(P)-binding Rossmann-fold domains"/>
    <property type="match status" value="1"/>
</dbReference>
<dbReference type="Pfam" id="PF22725">
    <property type="entry name" value="GFO_IDH_MocA_C3"/>
    <property type="match status" value="1"/>
</dbReference>
<dbReference type="Pfam" id="PF01408">
    <property type="entry name" value="GFO_IDH_MocA"/>
    <property type="match status" value="1"/>
</dbReference>
<gene>
    <name evidence="3" type="ORF">ABEG18_12870</name>
</gene>
<dbReference type="Gene3D" id="3.40.50.720">
    <property type="entry name" value="NAD(P)-binding Rossmann-like Domain"/>
    <property type="match status" value="1"/>
</dbReference>
<name>A0AAU7JMZ7_9HYPH</name>
<evidence type="ECO:0000313" key="3">
    <source>
        <dbReference type="EMBL" id="XBO41607.1"/>
    </source>
</evidence>
<feature type="domain" description="Gfo/Idh/MocA-like oxidoreductase N-terminal" evidence="1">
    <location>
        <begin position="5"/>
        <end position="124"/>
    </location>
</feature>
<dbReference type="InterPro" id="IPR055170">
    <property type="entry name" value="GFO_IDH_MocA-like_dom"/>
</dbReference>
<dbReference type="PANTHER" id="PTHR43377:SF1">
    <property type="entry name" value="BILIVERDIN REDUCTASE A"/>
    <property type="match status" value="1"/>
</dbReference>
<accession>A0AAU7JMZ7</accession>
<dbReference type="AlphaFoldDB" id="A0AAU7JMZ7"/>
<organism evidence="3">
    <name type="scientific">Alsobacter sp. KACC 23698</name>
    <dbReference type="NCBI Taxonomy" id="3149229"/>
    <lineage>
        <taxon>Bacteria</taxon>
        <taxon>Pseudomonadati</taxon>
        <taxon>Pseudomonadota</taxon>
        <taxon>Alphaproteobacteria</taxon>
        <taxon>Hyphomicrobiales</taxon>
        <taxon>Alsobacteraceae</taxon>
        <taxon>Alsobacter</taxon>
    </lineage>
</organism>
<dbReference type="EMBL" id="CP157484">
    <property type="protein sequence ID" value="XBO41607.1"/>
    <property type="molecule type" value="Genomic_DNA"/>
</dbReference>
<evidence type="ECO:0000259" key="2">
    <source>
        <dbReference type="Pfam" id="PF22725"/>
    </source>
</evidence>
<dbReference type="GO" id="GO:0000166">
    <property type="term" value="F:nucleotide binding"/>
    <property type="evidence" value="ECO:0007669"/>
    <property type="project" value="InterPro"/>
</dbReference>
<feature type="domain" description="GFO/IDH/MocA-like oxidoreductase" evidence="2">
    <location>
        <begin position="134"/>
        <end position="251"/>
    </location>
</feature>
<dbReference type="InterPro" id="IPR000683">
    <property type="entry name" value="Gfo/Idh/MocA-like_OxRdtase_N"/>
</dbReference>
<proteinExistence type="predicted"/>
<evidence type="ECO:0000259" key="1">
    <source>
        <dbReference type="Pfam" id="PF01408"/>
    </source>
</evidence>
<dbReference type="RefSeq" id="WP_406858461.1">
    <property type="nucleotide sequence ID" value="NZ_CP157484.1"/>
</dbReference>
<sequence length="333" mass="35915">MAEPIRVALAGFGAWGRMHARALAALPDAALVAVFCHGEASAAAAKAEIPHVRRHASYEAMLAAGAFDAVIVAVPNDLHAAFSVAALEAGAHVVLEKPLGLTLAECDAVIDAARRADRMVVVNHELRVSHQWGAVRGLIASGELGRVRHQHFSLFRRGFRHGSGGWRMQGDRVGSWSLEELVHFLDLLAWYGQESGEPRVAAARAQGGPATADIVTAWLEWPDGATAVVTQCLAGFEHHTLLEIACTEGAVRTWWTGREDRATQAQYELAVRRGAEPPERIAIPLSGEVYELQEHLGRAFAAFRGAPTTITLAEARRAVALCLEVDRMATRDV</sequence>
<dbReference type="PANTHER" id="PTHR43377">
    <property type="entry name" value="BILIVERDIN REDUCTASE A"/>
    <property type="match status" value="1"/>
</dbReference>
<protein>
    <submittedName>
        <fullName evidence="3">Gfo/Idh/MocA family oxidoreductase</fullName>
    </submittedName>
</protein>
<reference evidence="3" key="1">
    <citation type="submission" date="2024-05" db="EMBL/GenBank/DDBJ databases">
        <authorList>
            <person name="Kim S."/>
            <person name="Heo J."/>
            <person name="Choi H."/>
            <person name="Choi Y."/>
            <person name="Kwon S.-W."/>
            <person name="Kim Y."/>
        </authorList>
    </citation>
    <scope>NUCLEOTIDE SEQUENCE</scope>
    <source>
        <strain evidence="3">KACC 23698</strain>
    </source>
</reference>
<dbReference type="SUPFAM" id="SSF55347">
    <property type="entry name" value="Glyceraldehyde-3-phosphate dehydrogenase-like, C-terminal domain"/>
    <property type="match status" value="1"/>
</dbReference>
<dbReference type="InterPro" id="IPR051450">
    <property type="entry name" value="Gfo/Idh/MocA_Oxidoreductases"/>
</dbReference>
<dbReference type="InterPro" id="IPR036291">
    <property type="entry name" value="NAD(P)-bd_dom_sf"/>
</dbReference>
<dbReference type="Gene3D" id="3.30.360.10">
    <property type="entry name" value="Dihydrodipicolinate Reductase, domain 2"/>
    <property type="match status" value="1"/>
</dbReference>